<accession>A0AAW7M7I8</accession>
<comment type="caution">
    <text evidence="2">The sequence shown here is derived from an EMBL/GenBank/DDBJ whole genome shotgun (WGS) entry which is preliminary data.</text>
</comment>
<dbReference type="EMBL" id="JAUHPX010000001">
    <property type="protein sequence ID" value="MDN4486562.1"/>
    <property type="molecule type" value="Genomic_DNA"/>
</dbReference>
<protein>
    <submittedName>
        <fullName evidence="2">DUF1801 domain-containing protein</fullName>
    </submittedName>
</protein>
<evidence type="ECO:0000313" key="3">
    <source>
        <dbReference type="Proteomes" id="UP001172737"/>
    </source>
</evidence>
<reference evidence="2" key="1">
    <citation type="submission" date="2023-06" db="EMBL/GenBank/DDBJ databases">
        <title>Sysu t00039.</title>
        <authorList>
            <person name="Gao L."/>
            <person name="Fang B.-Z."/>
            <person name="Li W.-J."/>
        </authorList>
    </citation>
    <scope>NUCLEOTIDE SEQUENCE</scope>
    <source>
        <strain evidence="2">SYSU T00039</strain>
    </source>
</reference>
<organism evidence="2 3">
    <name type="scientific">Demequina lignilytica</name>
    <dbReference type="NCBI Taxonomy" id="3051663"/>
    <lineage>
        <taxon>Bacteria</taxon>
        <taxon>Bacillati</taxon>
        <taxon>Actinomycetota</taxon>
        <taxon>Actinomycetes</taxon>
        <taxon>Micrococcales</taxon>
        <taxon>Demequinaceae</taxon>
        <taxon>Demequina</taxon>
    </lineage>
</organism>
<evidence type="ECO:0000259" key="1">
    <source>
        <dbReference type="Pfam" id="PF08818"/>
    </source>
</evidence>
<evidence type="ECO:0000313" key="2">
    <source>
        <dbReference type="EMBL" id="MDN4486562.1"/>
    </source>
</evidence>
<sequence length="139" mass="15310">MANNTRPTDVPVEAFIAGVTPDRRREEAERVVALFTEATGVEPVMWGPSIIGWGSYRYRTAAGTQGDWPPLAFSPRKAQLTFYGFRDSPEGEAMLSALGPHTTGVGCVYVKRLEDLDREVLSDLAEVTFHRGDHDATAR</sequence>
<dbReference type="Proteomes" id="UP001172737">
    <property type="component" value="Unassembled WGS sequence"/>
</dbReference>
<keyword evidence="3" id="KW-1185">Reference proteome</keyword>
<dbReference type="RefSeq" id="WP_301144147.1">
    <property type="nucleotide sequence ID" value="NZ_JAUHPX010000001.1"/>
</dbReference>
<dbReference type="InterPro" id="IPR014922">
    <property type="entry name" value="YdhG-like"/>
</dbReference>
<gene>
    <name evidence="2" type="ORF">QQX10_00100</name>
</gene>
<name>A0AAW7M7I8_9MICO</name>
<proteinExistence type="predicted"/>
<dbReference type="AlphaFoldDB" id="A0AAW7M7I8"/>
<feature type="domain" description="YdhG-like" evidence="1">
    <location>
        <begin position="24"/>
        <end position="125"/>
    </location>
</feature>
<dbReference type="Pfam" id="PF08818">
    <property type="entry name" value="DUF1801"/>
    <property type="match status" value="1"/>
</dbReference>